<feature type="chain" id="PRO_5041222858" evidence="2">
    <location>
        <begin position="23"/>
        <end position="398"/>
    </location>
</feature>
<protein>
    <submittedName>
        <fullName evidence="4">Cell wall protein IFF6-like isoform X1</fullName>
    </submittedName>
</protein>
<dbReference type="AlphaFoldDB" id="A0A9Y6JJM3"/>
<feature type="compositionally biased region" description="Basic residues" evidence="1">
    <location>
        <begin position="323"/>
        <end position="391"/>
    </location>
</feature>
<keyword evidence="2" id="KW-0732">Signal</keyword>
<dbReference type="InterPro" id="IPR040958">
    <property type="entry name" value="SNAD1"/>
</dbReference>
<accession>A0A9Y6JJM3</accession>
<feature type="region of interest" description="Disordered" evidence="1">
    <location>
        <begin position="248"/>
        <end position="398"/>
    </location>
</feature>
<feature type="signal peptide" evidence="2">
    <location>
        <begin position="1"/>
        <end position="22"/>
    </location>
</feature>
<name>A0A9Y6JJM3_9CICH</name>
<keyword evidence="3" id="KW-1185">Reference proteome</keyword>
<organism evidence="3 4">
    <name type="scientific">Pundamilia nyererei</name>
    <dbReference type="NCBI Taxonomy" id="303518"/>
    <lineage>
        <taxon>Eukaryota</taxon>
        <taxon>Metazoa</taxon>
        <taxon>Chordata</taxon>
        <taxon>Craniata</taxon>
        <taxon>Vertebrata</taxon>
        <taxon>Euteleostomi</taxon>
        <taxon>Actinopterygii</taxon>
        <taxon>Neopterygii</taxon>
        <taxon>Teleostei</taxon>
        <taxon>Neoteleostei</taxon>
        <taxon>Acanthomorphata</taxon>
        <taxon>Ovalentaria</taxon>
        <taxon>Cichlomorphae</taxon>
        <taxon>Cichliformes</taxon>
        <taxon>Cichlidae</taxon>
        <taxon>African cichlids</taxon>
        <taxon>Pseudocrenilabrinae</taxon>
        <taxon>Haplochromini</taxon>
        <taxon>Pundamilia</taxon>
    </lineage>
</organism>
<reference evidence="4" key="1">
    <citation type="submission" date="2025-08" db="UniProtKB">
        <authorList>
            <consortium name="RefSeq"/>
        </authorList>
    </citation>
    <scope>IDENTIFICATION</scope>
</reference>
<proteinExistence type="predicted"/>
<dbReference type="RefSeq" id="XP_013769811.1">
    <property type="nucleotide sequence ID" value="XM_013914357.1"/>
</dbReference>
<evidence type="ECO:0000256" key="1">
    <source>
        <dbReference type="SAM" id="MobiDB-lite"/>
    </source>
</evidence>
<feature type="region of interest" description="Disordered" evidence="1">
    <location>
        <begin position="211"/>
        <end position="235"/>
    </location>
</feature>
<evidence type="ECO:0000313" key="3">
    <source>
        <dbReference type="Proteomes" id="UP000695023"/>
    </source>
</evidence>
<dbReference type="Pfam" id="PF18744">
    <property type="entry name" value="SNAD1"/>
    <property type="match status" value="1"/>
</dbReference>
<gene>
    <name evidence="4" type="primary">LOC102211252</name>
</gene>
<dbReference type="GeneID" id="102211252"/>
<sequence>MAGLCWLVMVPAFFLSPPNILAAVNQDWLTNIVAAVKNKYELGDSFSMALNIPQNQDPSSLQEVLQNDPADSVTGAISQDQVYKGTRVVAATQSQALSHVLHNIQPFINSSEGNVLVIYSENSPISNDEGITLNISDIINNWSGYAFVFSNVADVPASDTSQLTQSFKNLEITKLGLNNIYRCYAPGDDAFQCTRCSSGGDVTPTCVANPALSSQEQGTDVETPKPGLDTGLGNDIGNDIGTGIGTGIGTDIGTDIDSGIPPGSGRGKEGQMSKCKGNQRGSFKRRGGSKLRGGGRCKKRSKLRRRGPGRKGSKLGRGGPGRKGSKLGRGGRSKKGSKFRQRGPGRKGSKLGRGGRRRNGSKQGRKQGKGRRGSKRNGRNKSRRGGKRRGKWGVAWLR</sequence>
<evidence type="ECO:0000313" key="4">
    <source>
        <dbReference type="RefSeq" id="XP_013769811.1"/>
    </source>
</evidence>
<feature type="compositionally biased region" description="Basic residues" evidence="1">
    <location>
        <begin position="282"/>
        <end position="314"/>
    </location>
</feature>
<dbReference type="Proteomes" id="UP000695023">
    <property type="component" value="Unplaced"/>
</dbReference>
<evidence type="ECO:0000256" key="2">
    <source>
        <dbReference type="SAM" id="SignalP"/>
    </source>
</evidence>
<feature type="compositionally biased region" description="Polar residues" evidence="1">
    <location>
        <begin position="211"/>
        <end position="220"/>
    </location>
</feature>